<feature type="transmembrane region" description="Helical" evidence="2">
    <location>
        <begin position="65"/>
        <end position="88"/>
    </location>
</feature>
<keyword evidence="2" id="KW-0472">Membrane</keyword>
<dbReference type="InterPro" id="IPR044926">
    <property type="entry name" value="RGS_subdomain_2"/>
</dbReference>
<keyword evidence="5" id="KW-1185">Reference proteome</keyword>
<feature type="transmembrane region" description="Helical" evidence="2">
    <location>
        <begin position="6"/>
        <end position="25"/>
    </location>
</feature>
<dbReference type="PANTHER" id="PTHR10845:SF192">
    <property type="entry name" value="DOUBLE HIT, ISOFORM B"/>
    <property type="match status" value="1"/>
</dbReference>
<feature type="transmembrane region" description="Helical" evidence="2">
    <location>
        <begin position="164"/>
        <end position="183"/>
    </location>
</feature>
<accession>A0ABD3N7Z5</accession>
<organism evidence="4 5">
    <name type="scientific">Cyclotella atomus</name>
    <dbReference type="NCBI Taxonomy" id="382360"/>
    <lineage>
        <taxon>Eukaryota</taxon>
        <taxon>Sar</taxon>
        <taxon>Stramenopiles</taxon>
        <taxon>Ochrophyta</taxon>
        <taxon>Bacillariophyta</taxon>
        <taxon>Coscinodiscophyceae</taxon>
        <taxon>Thalassiosirophycidae</taxon>
        <taxon>Stephanodiscales</taxon>
        <taxon>Stephanodiscaceae</taxon>
        <taxon>Cyclotella</taxon>
    </lineage>
</organism>
<feature type="transmembrane region" description="Helical" evidence="2">
    <location>
        <begin position="203"/>
        <end position="227"/>
    </location>
</feature>
<dbReference type="Gene3D" id="1.10.167.10">
    <property type="entry name" value="Regulator of G-protein Signalling 4, domain 2"/>
    <property type="match status" value="1"/>
</dbReference>
<evidence type="ECO:0000259" key="3">
    <source>
        <dbReference type="PROSITE" id="PS50132"/>
    </source>
</evidence>
<evidence type="ECO:0000256" key="1">
    <source>
        <dbReference type="SAM" id="MobiDB-lite"/>
    </source>
</evidence>
<evidence type="ECO:0000256" key="2">
    <source>
        <dbReference type="SAM" id="Phobius"/>
    </source>
</evidence>
<dbReference type="PRINTS" id="PR01301">
    <property type="entry name" value="RGSPROTEIN"/>
</dbReference>
<dbReference type="AlphaFoldDB" id="A0ABD3N7Z5"/>
<gene>
    <name evidence="4" type="ORF">ACHAWO_004170</name>
</gene>
<dbReference type="Proteomes" id="UP001530400">
    <property type="component" value="Unassembled WGS sequence"/>
</dbReference>
<dbReference type="EMBL" id="JALLPJ020001273">
    <property type="protein sequence ID" value="KAL3772153.1"/>
    <property type="molecule type" value="Genomic_DNA"/>
</dbReference>
<sequence>MTLTTIILLILFPVYELGCYALLFFKRKELFFLKRNELAIFCASLSGWLAYFTIAASASNVIPCGVVFIASSLVSPLSVAPQLVRALLLRGKFESSKLVIEEEISSREQRKSRGLSTIPSGSEYKSGDEGNKSTAPSTLVAAKQESKPDQSIERARSAAGTTKLSLAVGLPILLILTWCISSIESGATLSSTSFEDCKTEPRYFSYAKLLFDIVSLILAILACVIVRHIDDELYLHHEITETAVLFIITTIIITSIRLAGHTAIQPFLQTIQQMILMCSMVIIPCCPEIKAFNNIQSWFKRRINPASKSAVPAYAQPLPLHRGSTARASIVNRQESNRLTIETNTSWDAGLCILLSSEEGITAFTRHCAREFSSENILFWGAVNDYRAKFDDNTRTITMGDDVEHDHWPTAEACERSIADEARDIYNRFIDNHSNSQVNLSSKQKNDILKAMESDSLTKDTFDIAQKEIFSVMSRDSYPRFLASKSSRRPL</sequence>
<keyword evidence="2" id="KW-0812">Transmembrane</keyword>
<evidence type="ECO:0000313" key="4">
    <source>
        <dbReference type="EMBL" id="KAL3772153.1"/>
    </source>
</evidence>
<dbReference type="InterPro" id="IPR036305">
    <property type="entry name" value="RGS_sf"/>
</dbReference>
<comment type="caution">
    <text evidence="4">The sequence shown here is derived from an EMBL/GenBank/DDBJ whole genome shotgun (WGS) entry which is preliminary data.</text>
</comment>
<dbReference type="SMART" id="SM00315">
    <property type="entry name" value="RGS"/>
    <property type="match status" value="1"/>
</dbReference>
<feature type="transmembrane region" description="Helical" evidence="2">
    <location>
        <begin position="239"/>
        <end position="259"/>
    </location>
</feature>
<dbReference type="SUPFAM" id="SSF48097">
    <property type="entry name" value="Regulator of G-protein signaling, RGS"/>
    <property type="match status" value="1"/>
</dbReference>
<keyword evidence="2" id="KW-1133">Transmembrane helix</keyword>
<feature type="domain" description="RGS" evidence="3">
    <location>
        <begin position="354"/>
        <end position="491"/>
    </location>
</feature>
<dbReference type="PANTHER" id="PTHR10845">
    <property type="entry name" value="REGULATOR OF G PROTEIN SIGNALING"/>
    <property type="match status" value="1"/>
</dbReference>
<protein>
    <recommendedName>
        <fullName evidence="3">RGS domain-containing protein</fullName>
    </recommendedName>
</protein>
<feature type="region of interest" description="Disordered" evidence="1">
    <location>
        <begin position="111"/>
        <end position="137"/>
    </location>
</feature>
<reference evidence="4 5" key="1">
    <citation type="submission" date="2024-10" db="EMBL/GenBank/DDBJ databases">
        <title>Updated reference genomes for cyclostephanoid diatoms.</title>
        <authorList>
            <person name="Roberts W.R."/>
            <person name="Alverson A.J."/>
        </authorList>
    </citation>
    <scope>NUCLEOTIDE SEQUENCE [LARGE SCALE GENOMIC DNA]</scope>
    <source>
        <strain evidence="4 5">AJA010-31</strain>
    </source>
</reference>
<dbReference type="Pfam" id="PF00615">
    <property type="entry name" value="RGS"/>
    <property type="match status" value="1"/>
</dbReference>
<evidence type="ECO:0000313" key="5">
    <source>
        <dbReference type="Proteomes" id="UP001530400"/>
    </source>
</evidence>
<proteinExistence type="predicted"/>
<feature type="transmembrane region" description="Helical" evidence="2">
    <location>
        <begin position="37"/>
        <end position="59"/>
    </location>
</feature>
<name>A0ABD3N7Z5_9STRA</name>
<dbReference type="PROSITE" id="PS50132">
    <property type="entry name" value="RGS"/>
    <property type="match status" value="1"/>
</dbReference>
<dbReference type="InterPro" id="IPR016137">
    <property type="entry name" value="RGS"/>
</dbReference>
<dbReference type="CDD" id="cd07440">
    <property type="entry name" value="RGS"/>
    <property type="match status" value="1"/>
</dbReference>